<feature type="compositionally biased region" description="Basic and acidic residues" evidence="3">
    <location>
        <begin position="70"/>
        <end position="80"/>
    </location>
</feature>
<dbReference type="GeneID" id="5003696"/>
<proteinExistence type="predicted"/>
<sequence length="813" mass="92231">MAFDDDSDDESTPRTRADFDETTAAKGRRGEGAARGSPSTTTTMCCDAPTPSGSMMTETIAKRMITLAREATRRDDETAKTKTKTKTKTKRGKKDDSDEDAMNQKIWTRVKDTVRSAREAVREAKRARATRCAADVTARMEIDALTLRAWGAIEEIVESLIEKRVGATRSRGSKKRAEGIRLAVRDGWFGDDDEVDVAEKYNASERACERLGDGAHGGIIRLLDDFELVQCETTSASCDTRARRRCIKFHEDLFENPDVAATIRISGRLREVRSDALAPLGDDDEEDGGRQIEVGNIVAYQYSFVATVPEIRGFYLVTSTATYKLLKPKATYSMLYNRSFQMRYDLARRTARALPRSPRSSLESIIPELLTRQPADVAALRMVNDRDAEGETWTDYKIADVWACKTTLCNLCMNELDHLNRRSAQMISALMKKTHTMYDMIRETRDEFVMSHQANVVDVLDEDLERIFGEGGWKSCADARPILSDARDEDTLATWIEEVKEKYNTKSCIVEEALQVWEFCAEHADVLRLPLFSFHRFMRAVMCPVSKASWTLLRDVHCALIGQVTPSISVIEQIVVEGRRADPTAAPTRVARFETELHVHAWPEIARELIDDEGNVMDVKLAASRASSLLAKADYFQLTPRMRLATMSALVALTLKQREFHRFLSDRRGEDEEGKPPRDNRDEKSMIDNLERKCVLFDGYAHLTEEAVKDHPTIAQTRAEILHFLQISSHRWRRLDWLATHIVGLMKQCHTSSFVELRMVLWNFEVAVYNLQLLDAKKWDGCRQLWRSKVCASKTAGQLAQFAYTLLSNLPSM</sequence>
<organism evidence="5 6">
    <name type="scientific">Ostreococcus lucimarinus (strain CCE9901)</name>
    <dbReference type="NCBI Taxonomy" id="436017"/>
    <lineage>
        <taxon>Eukaryota</taxon>
        <taxon>Viridiplantae</taxon>
        <taxon>Chlorophyta</taxon>
        <taxon>Mamiellophyceae</taxon>
        <taxon>Mamiellales</taxon>
        <taxon>Bathycoccaceae</taxon>
        <taxon>Ostreococcus</taxon>
    </lineage>
</organism>
<feature type="region of interest" description="Disordered" evidence="3">
    <location>
        <begin position="68"/>
        <end position="101"/>
    </location>
</feature>
<dbReference type="OMA" id="ELHVHAW"/>
<feature type="compositionally biased region" description="Basic residues" evidence="3">
    <location>
        <begin position="81"/>
        <end position="92"/>
    </location>
</feature>
<dbReference type="RefSeq" id="XP_001419868.1">
    <property type="nucleotide sequence ID" value="XM_001419831.1"/>
</dbReference>
<evidence type="ECO:0000256" key="2">
    <source>
        <dbReference type="ARBA" id="ARBA00023242"/>
    </source>
</evidence>
<gene>
    <name evidence="5" type="ORF">OSTLU_16926</name>
</gene>
<dbReference type="GO" id="GO:0005634">
    <property type="term" value="C:nucleus"/>
    <property type="evidence" value="ECO:0007669"/>
    <property type="project" value="UniProtKB-SubCell"/>
</dbReference>
<dbReference type="Pfam" id="PF02791">
    <property type="entry name" value="DDT"/>
    <property type="match status" value="1"/>
</dbReference>
<evidence type="ECO:0000313" key="5">
    <source>
        <dbReference type="EMBL" id="ABO98161.1"/>
    </source>
</evidence>
<accession>A4S373</accession>
<dbReference type="InterPro" id="IPR018501">
    <property type="entry name" value="DDT_dom"/>
</dbReference>
<keyword evidence="2" id="KW-0539">Nucleus</keyword>
<feature type="compositionally biased region" description="Acidic residues" evidence="3">
    <location>
        <begin position="1"/>
        <end position="10"/>
    </location>
</feature>
<evidence type="ECO:0000259" key="4">
    <source>
        <dbReference type="PROSITE" id="PS50827"/>
    </source>
</evidence>
<evidence type="ECO:0000313" key="6">
    <source>
        <dbReference type="Proteomes" id="UP000001568"/>
    </source>
</evidence>
<dbReference type="KEGG" id="olu:OSTLU_16926"/>
<dbReference type="HOGENOM" id="CLU_347305_0_0_1"/>
<name>A4S373_OSTLU</name>
<feature type="domain" description="DDT" evidence="4">
    <location>
        <begin position="507"/>
        <end position="570"/>
    </location>
</feature>
<dbReference type="Proteomes" id="UP000001568">
    <property type="component" value="Chromosome 9"/>
</dbReference>
<reference evidence="5 6" key="1">
    <citation type="journal article" date="2007" name="Proc. Natl. Acad. Sci. U.S.A.">
        <title>The tiny eukaryote Ostreococcus provides genomic insights into the paradox of plankton speciation.</title>
        <authorList>
            <person name="Palenik B."/>
            <person name="Grimwood J."/>
            <person name="Aerts A."/>
            <person name="Rouze P."/>
            <person name="Salamov A."/>
            <person name="Putnam N."/>
            <person name="Dupont C."/>
            <person name="Jorgensen R."/>
            <person name="Derelle E."/>
            <person name="Rombauts S."/>
            <person name="Zhou K."/>
            <person name="Otillar R."/>
            <person name="Merchant S.S."/>
            <person name="Podell S."/>
            <person name="Gaasterland T."/>
            <person name="Napoli C."/>
            <person name="Gendler K."/>
            <person name="Manuell A."/>
            <person name="Tai V."/>
            <person name="Vallon O."/>
            <person name="Piganeau G."/>
            <person name="Jancek S."/>
            <person name="Heijde M."/>
            <person name="Jabbari K."/>
            <person name="Bowler C."/>
            <person name="Lohr M."/>
            <person name="Robbens S."/>
            <person name="Werner G."/>
            <person name="Dubchak I."/>
            <person name="Pazour G.J."/>
            <person name="Ren Q."/>
            <person name="Paulsen I."/>
            <person name="Delwiche C."/>
            <person name="Schmutz J."/>
            <person name="Rokhsar D."/>
            <person name="Van de Peer Y."/>
            <person name="Moreau H."/>
            <person name="Grigoriev I.V."/>
        </authorList>
    </citation>
    <scope>NUCLEOTIDE SEQUENCE [LARGE SCALE GENOMIC DNA]</scope>
    <source>
        <strain evidence="5 6">CCE9901</strain>
    </source>
</reference>
<feature type="region of interest" description="Disordered" evidence="3">
    <location>
        <begin position="1"/>
        <end position="54"/>
    </location>
</feature>
<dbReference type="EMBL" id="CP000589">
    <property type="protein sequence ID" value="ABO98161.1"/>
    <property type="molecule type" value="Genomic_DNA"/>
</dbReference>
<evidence type="ECO:0000256" key="1">
    <source>
        <dbReference type="ARBA" id="ARBA00004123"/>
    </source>
</evidence>
<comment type="subcellular location">
    <subcellularLocation>
        <location evidence="1">Nucleus</location>
    </subcellularLocation>
</comment>
<dbReference type="Gramene" id="ABO98161">
    <property type="protein sequence ID" value="ABO98161"/>
    <property type="gene ID" value="OSTLU_16926"/>
</dbReference>
<dbReference type="InterPro" id="IPR022702">
    <property type="entry name" value="Cytosine_MeTrfase1_RFD"/>
</dbReference>
<dbReference type="AlphaFoldDB" id="A4S373"/>
<protein>
    <recommendedName>
        <fullName evidence="4">DDT domain-containing protein</fullName>
    </recommendedName>
</protein>
<evidence type="ECO:0000256" key="3">
    <source>
        <dbReference type="SAM" id="MobiDB-lite"/>
    </source>
</evidence>
<dbReference type="OrthoDB" id="10499243at2759"/>
<dbReference type="PROSITE" id="PS50827">
    <property type="entry name" value="DDT"/>
    <property type="match status" value="1"/>
</dbReference>
<keyword evidence="6" id="KW-1185">Reference proteome</keyword>
<dbReference type="Pfam" id="PF12047">
    <property type="entry name" value="DNMT1-RFD"/>
    <property type="match status" value="1"/>
</dbReference>